<dbReference type="Gene3D" id="3.10.420.10">
    <property type="entry name" value="SecB-like"/>
    <property type="match status" value="1"/>
</dbReference>
<accession>A0A9D1M3G5</accession>
<evidence type="ECO:0000256" key="2">
    <source>
        <dbReference type="ARBA" id="ARBA00022448"/>
    </source>
</evidence>
<dbReference type="GO" id="GO:0051262">
    <property type="term" value="P:protein tetramerization"/>
    <property type="evidence" value="ECO:0007669"/>
    <property type="project" value="InterPro"/>
</dbReference>
<evidence type="ECO:0000256" key="1">
    <source>
        <dbReference type="ARBA" id="ARBA00009990"/>
    </source>
</evidence>
<dbReference type="Proteomes" id="UP000824107">
    <property type="component" value="Unassembled WGS sequence"/>
</dbReference>
<dbReference type="PRINTS" id="PR01594">
    <property type="entry name" value="SECBCHAPRONE"/>
</dbReference>
<comment type="caution">
    <text evidence="7">The sequence shown here is derived from an EMBL/GenBank/DDBJ whole genome shotgun (WGS) entry which is preliminary data.</text>
</comment>
<organism evidence="7 8">
    <name type="scientific">Candidatus Scatocola faecipullorum</name>
    <dbReference type="NCBI Taxonomy" id="2840917"/>
    <lineage>
        <taxon>Bacteria</taxon>
        <taxon>Pseudomonadati</taxon>
        <taxon>Pseudomonadota</taxon>
        <taxon>Alphaproteobacteria</taxon>
        <taxon>Rhodospirillales</taxon>
        <taxon>Rhodospirillaceae</taxon>
        <taxon>Rhodospirillaceae incertae sedis</taxon>
        <taxon>Candidatus Scatocola</taxon>
    </lineage>
</organism>
<reference evidence="7" key="2">
    <citation type="journal article" date="2021" name="PeerJ">
        <title>Extensive microbial diversity within the chicken gut microbiome revealed by metagenomics and culture.</title>
        <authorList>
            <person name="Gilroy R."/>
            <person name="Ravi A."/>
            <person name="Getino M."/>
            <person name="Pursley I."/>
            <person name="Horton D.L."/>
            <person name="Alikhan N.F."/>
            <person name="Baker D."/>
            <person name="Gharbi K."/>
            <person name="Hall N."/>
            <person name="Watson M."/>
            <person name="Adriaenssens E.M."/>
            <person name="Foster-Nyarko E."/>
            <person name="Jarju S."/>
            <person name="Secka A."/>
            <person name="Antonio M."/>
            <person name="Oren A."/>
            <person name="Chaudhuri R.R."/>
            <person name="La Ragione R."/>
            <person name="Hildebrand F."/>
            <person name="Pallen M.J."/>
        </authorList>
    </citation>
    <scope>NUCLEOTIDE SEQUENCE</scope>
    <source>
        <strain evidence="7">ChiW3-316</strain>
    </source>
</reference>
<dbReference type="NCBIfam" id="NF004392">
    <property type="entry name" value="PRK05751.1-3"/>
    <property type="match status" value="1"/>
</dbReference>
<dbReference type="GO" id="GO:0051082">
    <property type="term" value="F:unfolded protein binding"/>
    <property type="evidence" value="ECO:0007669"/>
    <property type="project" value="InterPro"/>
</dbReference>
<dbReference type="NCBIfam" id="TIGR00809">
    <property type="entry name" value="secB"/>
    <property type="match status" value="1"/>
</dbReference>
<evidence type="ECO:0000256" key="4">
    <source>
        <dbReference type="ARBA" id="ARBA00023010"/>
    </source>
</evidence>
<evidence type="ECO:0000256" key="3">
    <source>
        <dbReference type="ARBA" id="ARBA00022927"/>
    </source>
</evidence>
<dbReference type="GO" id="GO:0006457">
    <property type="term" value="P:protein folding"/>
    <property type="evidence" value="ECO:0007669"/>
    <property type="project" value="UniProtKB-UniRule"/>
</dbReference>
<comment type="function">
    <text evidence="6">One of the proteins required for the normal export of preproteins out of the cell cytoplasm. It is a molecular chaperone that binds to a subset of precursor proteins, maintaining them in a translocation-competent state. It also specifically binds to its receptor SecA.</text>
</comment>
<dbReference type="EMBL" id="DVNC01000021">
    <property type="protein sequence ID" value="HIU52979.1"/>
    <property type="molecule type" value="Genomic_DNA"/>
</dbReference>
<dbReference type="PANTHER" id="PTHR36918:SF1">
    <property type="entry name" value="PROTEIN-EXPORT PROTEIN SECB"/>
    <property type="match status" value="1"/>
</dbReference>
<dbReference type="GO" id="GO:0005737">
    <property type="term" value="C:cytoplasm"/>
    <property type="evidence" value="ECO:0007669"/>
    <property type="project" value="UniProtKB-SubCell"/>
</dbReference>
<reference evidence="7" key="1">
    <citation type="submission" date="2020-10" db="EMBL/GenBank/DDBJ databases">
        <authorList>
            <person name="Gilroy R."/>
        </authorList>
    </citation>
    <scope>NUCLEOTIDE SEQUENCE</scope>
    <source>
        <strain evidence="7">ChiW3-316</strain>
    </source>
</reference>
<evidence type="ECO:0000313" key="8">
    <source>
        <dbReference type="Proteomes" id="UP000824107"/>
    </source>
</evidence>
<dbReference type="SUPFAM" id="SSF54611">
    <property type="entry name" value="SecB-like"/>
    <property type="match status" value="1"/>
</dbReference>
<dbReference type="HAMAP" id="MF_00821">
    <property type="entry name" value="SecB"/>
    <property type="match status" value="1"/>
</dbReference>
<dbReference type="Pfam" id="PF02556">
    <property type="entry name" value="SecB"/>
    <property type="match status" value="1"/>
</dbReference>
<keyword evidence="2 6" id="KW-0813">Transport</keyword>
<comment type="subcellular location">
    <subcellularLocation>
        <location evidence="6">Cytoplasm</location>
    </subcellularLocation>
</comment>
<dbReference type="AlphaFoldDB" id="A0A9D1M3G5"/>
<dbReference type="InterPro" id="IPR003708">
    <property type="entry name" value="SecB"/>
</dbReference>
<keyword evidence="3 6" id="KW-0653">Protein transport</keyword>
<gene>
    <name evidence="6 7" type="primary">secB</name>
    <name evidence="7" type="ORF">IAD20_02740</name>
</gene>
<comment type="similarity">
    <text evidence="1 6">Belongs to the SecB family.</text>
</comment>
<keyword evidence="5 6" id="KW-0143">Chaperone</keyword>
<sequence length="152" mass="17410">MSEEQQKQAGNENNPQPAIMVNTQYIKDLSLEIPHAPEIFRELTEAPKVDIHVDVDAQKLHDNFYNVSLSFKMDGDIKDKKLFILELVYSAVVALNVPEEHLEPVLLIEIPRLIFPFARNVITNCLVEGGLPPFMINPIDFVAMYQQRKQTH</sequence>
<comment type="subunit">
    <text evidence="6">Homotetramer, a dimer of dimers. One homotetramer interacts with 1 SecA dimer.</text>
</comment>
<dbReference type="GO" id="GO:0015031">
    <property type="term" value="P:protein transport"/>
    <property type="evidence" value="ECO:0007669"/>
    <property type="project" value="UniProtKB-UniRule"/>
</dbReference>
<protein>
    <recommendedName>
        <fullName evidence="6">Protein-export protein SecB</fullName>
    </recommendedName>
</protein>
<evidence type="ECO:0000256" key="6">
    <source>
        <dbReference type="HAMAP-Rule" id="MF_00821"/>
    </source>
</evidence>
<evidence type="ECO:0000313" key="7">
    <source>
        <dbReference type="EMBL" id="HIU52979.1"/>
    </source>
</evidence>
<name>A0A9D1M3G5_9PROT</name>
<proteinExistence type="inferred from homology"/>
<dbReference type="InterPro" id="IPR035958">
    <property type="entry name" value="SecB-like_sf"/>
</dbReference>
<dbReference type="PANTHER" id="PTHR36918">
    <property type="match status" value="1"/>
</dbReference>
<keyword evidence="6" id="KW-0963">Cytoplasm</keyword>
<evidence type="ECO:0000256" key="5">
    <source>
        <dbReference type="ARBA" id="ARBA00023186"/>
    </source>
</evidence>
<keyword evidence="4 6" id="KW-0811">Translocation</keyword>